<dbReference type="InterPro" id="IPR025110">
    <property type="entry name" value="AMP-bd_C"/>
</dbReference>
<name>A0A1Y2FYF0_9BASI</name>
<organism evidence="5 6">
    <name type="scientific">Leucosporidium creatinivorum</name>
    <dbReference type="NCBI Taxonomy" id="106004"/>
    <lineage>
        <taxon>Eukaryota</taxon>
        <taxon>Fungi</taxon>
        <taxon>Dikarya</taxon>
        <taxon>Basidiomycota</taxon>
        <taxon>Pucciniomycotina</taxon>
        <taxon>Microbotryomycetes</taxon>
        <taxon>Leucosporidiales</taxon>
        <taxon>Leucosporidium</taxon>
    </lineage>
</organism>
<dbReference type="GO" id="GO:0016405">
    <property type="term" value="F:CoA-ligase activity"/>
    <property type="evidence" value="ECO:0007669"/>
    <property type="project" value="TreeGrafter"/>
</dbReference>
<accession>A0A1Y2FYF0</accession>
<proteinExistence type="inferred from homology"/>
<dbReference type="CDD" id="cd05911">
    <property type="entry name" value="Firefly_Luc_like"/>
    <property type="match status" value="1"/>
</dbReference>
<dbReference type="PANTHER" id="PTHR24096">
    <property type="entry name" value="LONG-CHAIN-FATTY-ACID--COA LIGASE"/>
    <property type="match status" value="1"/>
</dbReference>
<dbReference type="SUPFAM" id="SSF56801">
    <property type="entry name" value="Acetyl-CoA synthetase-like"/>
    <property type="match status" value="1"/>
</dbReference>
<dbReference type="InterPro" id="IPR000873">
    <property type="entry name" value="AMP-dep_synth/lig_dom"/>
</dbReference>
<reference evidence="5 6" key="1">
    <citation type="submission" date="2016-07" db="EMBL/GenBank/DDBJ databases">
        <title>Pervasive Adenine N6-methylation of Active Genes in Fungi.</title>
        <authorList>
            <consortium name="DOE Joint Genome Institute"/>
            <person name="Mondo S.J."/>
            <person name="Dannebaum R.O."/>
            <person name="Kuo R.C."/>
            <person name="Labutti K."/>
            <person name="Haridas S."/>
            <person name="Kuo A."/>
            <person name="Salamov A."/>
            <person name="Ahrendt S.R."/>
            <person name="Lipzen A."/>
            <person name="Sullivan W."/>
            <person name="Andreopoulos W.B."/>
            <person name="Clum A."/>
            <person name="Lindquist E."/>
            <person name="Daum C."/>
            <person name="Ramamoorthy G.K."/>
            <person name="Gryganskyi A."/>
            <person name="Culley D."/>
            <person name="Magnuson J.K."/>
            <person name="James T.Y."/>
            <person name="O'Malley M.A."/>
            <person name="Stajich J.E."/>
            <person name="Spatafora J.W."/>
            <person name="Visel A."/>
            <person name="Grigoriev I.V."/>
        </authorList>
    </citation>
    <scope>NUCLEOTIDE SEQUENCE [LARGE SCALE GENOMIC DNA]</scope>
    <source>
        <strain evidence="5 6">62-1032</strain>
    </source>
</reference>
<evidence type="ECO:0008006" key="7">
    <source>
        <dbReference type="Google" id="ProtNLM"/>
    </source>
</evidence>
<evidence type="ECO:0000256" key="1">
    <source>
        <dbReference type="ARBA" id="ARBA00006432"/>
    </source>
</evidence>
<keyword evidence="2" id="KW-0436">Ligase</keyword>
<dbReference type="Gene3D" id="3.30.300.30">
    <property type="match status" value="1"/>
</dbReference>
<protein>
    <recommendedName>
        <fullName evidence="7">AMP binding protein</fullName>
    </recommendedName>
</protein>
<dbReference type="FunFam" id="3.30.300.30:FF:000007">
    <property type="entry name" value="4-coumarate--CoA ligase 2"/>
    <property type="match status" value="1"/>
</dbReference>
<dbReference type="InterPro" id="IPR042099">
    <property type="entry name" value="ANL_N_sf"/>
</dbReference>
<evidence type="ECO:0000259" key="3">
    <source>
        <dbReference type="Pfam" id="PF00501"/>
    </source>
</evidence>
<gene>
    <name evidence="5" type="ORF">BCR35DRAFT_317396</name>
</gene>
<evidence type="ECO:0000313" key="6">
    <source>
        <dbReference type="Proteomes" id="UP000193467"/>
    </source>
</evidence>
<dbReference type="Gene3D" id="3.40.50.12780">
    <property type="entry name" value="N-terminal domain of ligase-like"/>
    <property type="match status" value="1"/>
</dbReference>
<dbReference type="AlphaFoldDB" id="A0A1Y2FYF0"/>
<dbReference type="InParanoid" id="A0A1Y2FYF0"/>
<dbReference type="OrthoDB" id="6509636at2759"/>
<evidence type="ECO:0000259" key="4">
    <source>
        <dbReference type="Pfam" id="PF13193"/>
    </source>
</evidence>
<feature type="domain" description="AMP-binding enzyme C-terminal" evidence="4">
    <location>
        <begin position="450"/>
        <end position="530"/>
    </location>
</feature>
<comment type="caution">
    <text evidence="5">The sequence shown here is derived from an EMBL/GenBank/DDBJ whole genome shotgun (WGS) entry which is preliminary data.</text>
</comment>
<dbReference type="STRING" id="106004.A0A1Y2FYF0"/>
<dbReference type="PANTHER" id="PTHR24096:SF149">
    <property type="entry name" value="AMP-BINDING DOMAIN-CONTAINING PROTEIN-RELATED"/>
    <property type="match status" value="1"/>
</dbReference>
<comment type="similarity">
    <text evidence="1">Belongs to the ATP-dependent AMP-binding enzyme family.</text>
</comment>
<dbReference type="Pfam" id="PF13193">
    <property type="entry name" value="AMP-binding_C"/>
    <property type="match status" value="1"/>
</dbReference>
<dbReference type="Pfam" id="PF00501">
    <property type="entry name" value="AMP-binding"/>
    <property type="match status" value="1"/>
</dbReference>
<keyword evidence="6" id="KW-1185">Reference proteome</keyword>
<feature type="domain" description="AMP-dependent synthetase/ligase" evidence="3">
    <location>
        <begin position="25"/>
        <end position="399"/>
    </location>
</feature>
<sequence length="551" mass="59350">MTIYTSHFPPVQQWSNLGVFDFLFTKNPNLKPNNVALIDANTGEKTTYQQLITTSLSYASGLSTRANLKPGSVILLFSPNSTLYPSLLFAGQAAGLTVSTANSSYTPSELSHQIEVSGAEVLLVGSDLVDVAREAAKERGVKEDRIYVLPGVDGKVVVPAGLRSYTELNDSVGGKSFKPVQLTEEETLTRVAYLPFSSGTTGKGKGVAISAANITAVSQQLNEVKGLFDGPEVVMGVLPLYHIYGLIVLLHQTLLNGGTVVLMPKFDLPQFCSSVQSHKATVALIVPPIALGIAKHPIVDEYDLSSLRFMMSGAAPLSESLQKAVTERLGRKGGKTLMLQGWGMTVGLLPDLHDYAPGTCGKLLTSMEARLVDADGKDVKEGEAGELWVRGRNIMIGYHKNKKATDETIHKEGWLMTGDVCVRSKAGHFTIVDRTKELIKYKGFQVPPAELEGVLLTCPLVADCAVIGVWSEAQATELPRAYVVPEAAHAKDQKLEEKIIAFVQSKVAPHKRLRGGVVLIEVIPKSPSGKILRKDLRAVAAKNDDKASARL</sequence>
<dbReference type="Proteomes" id="UP000193467">
    <property type="component" value="Unassembled WGS sequence"/>
</dbReference>
<dbReference type="EMBL" id="MCGR01000007">
    <property type="protein sequence ID" value="ORY89058.1"/>
    <property type="molecule type" value="Genomic_DNA"/>
</dbReference>
<evidence type="ECO:0000256" key="2">
    <source>
        <dbReference type="ARBA" id="ARBA00022598"/>
    </source>
</evidence>
<dbReference type="InterPro" id="IPR045851">
    <property type="entry name" value="AMP-bd_C_sf"/>
</dbReference>
<evidence type="ECO:0000313" key="5">
    <source>
        <dbReference type="EMBL" id="ORY89058.1"/>
    </source>
</evidence>